<dbReference type="RefSeq" id="XP_075086382.1">
    <property type="nucleotide sequence ID" value="XM_075230281.1"/>
</dbReference>
<reference evidence="1" key="1">
    <citation type="journal article" date="2014" name="Nat. Commun.">
        <title>The tobacco genome sequence and its comparison with those of tomato and potato.</title>
        <authorList>
            <person name="Sierro N."/>
            <person name="Battey J.N."/>
            <person name="Ouadi S."/>
            <person name="Bakaher N."/>
            <person name="Bovet L."/>
            <person name="Willig A."/>
            <person name="Goepfert S."/>
            <person name="Peitsch M.C."/>
            <person name="Ivanov N.V."/>
        </authorList>
    </citation>
    <scope>NUCLEOTIDE SEQUENCE [LARGE SCALE GENOMIC DNA]</scope>
</reference>
<organism evidence="1 2">
    <name type="scientific">Nicotiana tabacum</name>
    <name type="common">Common tobacco</name>
    <dbReference type="NCBI Taxonomy" id="4097"/>
    <lineage>
        <taxon>Eukaryota</taxon>
        <taxon>Viridiplantae</taxon>
        <taxon>Streptophyta</taxon>
        <taxon>Embryophyta</taxon>
        <taxon>Tracheophyta</taxon>
        <taxon>Spermatophyta</taxon>
        <taxon>Magnoliopsida</taxon>
        <taxon>eudicotyledons</taxon>
        <taxon>Gunneridae</taxon>
        <taxon>Pentapetalae</taxon>
        <taxon>asterids</taxon>
        <taxon>lamiids</taxon>
        <taxon>Solanales</taxon>
        <taxon>Solanaceae</taxon>
        <taxon>Nicotianoideae</taxon>
        <taxon>Nicotianeae</taxon>
        <taxon>Nicotiana</taxon>
    </lineage>
</organism>
<name>A0AC58SN31_TOBAC</name>
<gene>
    <name evidence="2" type="primary">LOC142169078</name>
</gene>
<keyword evidence="1" id="KW-1185">Reference proteome</keyword>
<proteinExistence type="predicted"/>
<accession>A0AC58SN31</accession>
<reference evidence="2" key="2">
    <citation type="submission" date="2025-08" db="UniProtKB">
        <authorList>
            <consortium name="RefSeq"/>
        </authorList>
    </citation>
    <scope>IDENTIFICATION</scope>
    <source>
        <tissue evidence="2">Leaf</tissue>
    </source>
</reference>
<protein>
    <submittedName>
        <fullName evidence="2">F-box/kelch-repeat protein At3g23880-like</fullName>
    </submittedName>
</protein>
<sequence length="227" mass="26391">MLFVSAYGFGYNESQDDYKVVKVEPSCKRNEFGEFELLNDVSVYSLKTNSWEMILEKFPSVCFRNDPAKFVSGRLHWIATRNRDNIGPWFIASLNLIDLTYEEVALPPYVDNDNIKWKLGILGGNLCLFCHYNNILMDVWIMMENGVVESWTKVVSIPYFVELDYGLWPIFISQNDDIFLQGCSSLLLYNSTHNDLKQTKTQIHYSSRVQFSLYIESLVPPNFVEED</sequence>
<evidence type="ECO:0000313" key="2">
    <source>
        <dbReference type="RefSeq" id="XP_075086382.1"/>
    </source>
</evidence>
<dbReference type="Proteomes" id="UP000790787">
    <property type="component" value="Chromosome 14"/>
</dbReference>
<evidence type="ECO:0000313" key="1">
    <source>
        <dbReference type="Proteomes" id="UP000790787"/>
    </source>
</evidence>